<protein>
    <submittedName>
        <fullName evidence="2">Transcriptional regulator</fullName>
    </submittedName>
</protein>
<proteinExistence type="predicted"/>
<reference evidence="2" key="1">
    <citation type="submission" date="2016-11" db="UniProtKB">
        <authorList>
            <consortium name="WormBaseParasite"/>
        </authorList>
    </citation>
    <scope>IDENTIFICATION</scope>
    <source>
        <strain evidence="2">KR3021</strain>
    </source>
</reference>
<dbReference type="WBParaSite" id="RSKR_0000058550.1">
    <property type="protein sequence ID" value="RSKR_0000058550.1"/>
    <property type="gene ID" value="RSKR_0000058550"/>
</dbReference>
<accession>A0AC35THK2</accession>
<dbReference type="Proteomes" id="UP000095286">
    <property type="component" value="Unplaced"/>
</dbReference>
<evidence type="ECO:0000313" key="1">
    <source>
        <dbReference type="Proteomes" id="UP000095286"/>
    </source>
</evidence>
<sequence>LNRKETKIMDILHNERQFAAIYPDDLTINEALAYEYAVILDLQKYFTNNATSEQSNQVMFEKHPTTAERISRIILEECSCL</sequence>
<organism evidence="1 2">
    <name type="scientific">Rhabditophanes sp. KR3021</name>
    <dbReference type="NCBI Taxonomy" id="114890"/>
    <lineage>
        <taxon>Eukaryota</taxon>
        <taxon>Metazoa</taxon>
        <taxon>Ecdysozoa</taxon>
        <taxon>Nematoda</taxon>
        <taxon>Chromadorea</taxon>
        <taxon>Rhabditida</taxon>
        <taxon>Tylenchina</taxon>
        <taxon>Panagrolaimomorpha</taxon>
        <taxon>Strongyloidoidea</taxon>
        <taxon>Alloionematidae</taxon>
        <taxon>Rhabditophanes</taxon>
    </lineage>
</organism>
<evidence type="ECO:0000313" key="2">
    <source>
        <dbReference type="WBParaSite" id="RSKR_0000058550.1"/>
    </source>
</evidence>
<name>A0AC35THK2_9BILA</name>